<evidence type="ECO:0000256" key="3">
    <source>
        <dbReference type="ARBA" id="ARBA00023125"/>
    </source>
</evidence>
<dbReference type="PROSITE" id="PS50863">
    <property type="entry name" value="B3"/>
    <property type="match status" value="1"/>
</dbReference>
<dbReference type="InterPro" id="IPR015300">
    <property type="entry name" value="DNA-bd_pseudobarrel_sf"/>
</dbReference>
<evidence type="ECO:0000259" key="6">
    <source>
        <dbReference type="PROSITE" id="PS50863"/>
    </source>
</evidence>
<proteinExistence type="predicted"/>
<keyword evidence="4" id="KW-0804">Transcription</keyword>
<sequence length="73" mass="8130">MTTRKEGNDAFIDQGWAAFAIAHHLKIGQSVTFNKVSSFKYSVVIFDHTCTEVMTRCADHGDATMCVVFEEQG</sequence>
<comment type="subcellular location">
    <subcellularLocation>
        <location evidence="1">Nucleus</location>
    </subcellularLocation>
</comment>
<protein>
    <recommendedName>
        <fullName evidence="6">TF-B3 domain-containing protein</fullName>
    </recommendedName>
</protein>
<dbReference type="EMBL" id="JAUUTY010000005">
    <property type="protein sequence ID" value="KAK1631073.1"/>
    <property type="molecule type" value="Genomic_DNA"/>
</dbReference>
<reference evidence="7" key="1">
    <citation type="submission" date="2023-07" db="EMBL/GenBank/DDBJ databases">
        <title>A chromosome-level genome assembly of Lolium multiflorum.</title>
        <authorList>
            <person name="Chen Y."/>
            <person name="Copetti D."/>
            <person name="Kolliker R."/>
            <person name="Studer B."/>
        </authorList>
    </citation>
    <scope>NUCLEOTIDE SEQUENCE</scope>
    <source>
        <strain evidence="7">02402/16</strain>
        <tissue evidence="7">Leaf</tissue>
    </source>
</reference>
<keyword evidence="2" id="KW-0805">Transcription regulation</keyword>
<evidence type="ECO:0000256" key="5">
    <source>
        <dbReference type="ARBA" id="ARBA00023242"/>
    </source>
</evidence>
<dbReference type="GO" id="GO:0005634">
    <property type="term" value="C:nucleus"/>
    <property type="evidence" value="ECO:0007669"/>
    <property type="project" value="UniProtKB-SubCell"/>
</dbReference>
<dbReference type="InterPro" id="IPR003340">
    <property type="entry name" value="B3_DNA-bd"/>
</dbReference>
<evidence type="ECO:0000256" key="1">
    <source>
        <dbReference type="ARBA" id="ARBA00004123"/>
    </source>
</evidence>
<evidence type="ECO:0000313" key="7">
    <source>
        <dbReference type="EMBL" id="KAK1631073.1"/>
    </source>
</evidence>
<keyword evidence="5" id="KW-0539">Nucleus</keyword>
<evidence type="ECO:0000313" key="8">
    <source>
        <dbReference type="Proteomes" id="UP001231189"/>
    </source>
</evidence>
<dbReference type="Proteomes" id="UP001231189">
    <property type="component" value="Unassembled WGS sequence"/>
</dbReference>
<keyword evidence="8" id="KW-1185">Reference proteome</keyword>
<dbReference type="Gene3D" id="2.40.330.10">
    <property type="entry name" value="DNA-binding pseudobarrel domain"/>
    <property type="match status" value="1"/>
</dbReference>
<dbReference type="Pfam" id="PF02362">
    <property type="entry name" value="B3"/>
    <property type="match status" value="1"/>
</dbReference>
<keyword evidence="3" id="KW-0238">DNA-binding</keyword>
<organism evidence="7 8">
    <name type="scientific">Lolium multiflorum</name>
    <name type="common">Italian ryegrass</name>
    <name type="synonym">Lolium perenne subsp. multiflorum</name>
    <dbReference type="NCBI Taxonomy" id="4521"/>
    <lineage>
        <taxon>Eukaryota</taxon>
        <taxon>Viridiplantae</taxon>
        <taxon>Streptophyta</taxon>
        <taxon>Embryophyta</taxon>
        <taxon>Tracheophyta</taxon>
        <taxon>Spermatophyta</taxon>
        <taxon>Magnoliopsida</taxon>
        <taxon>Liliopsida</taxon>
        <taxon>Poales</taxon>
        <taxon>Poaceae</taxon>
        <taxon>BOP clade</taxon>
        <taxon>Pooideae</taxon>
        <taxon>Poodae</taxon>
        <taxon>Poeae</taxon>
        <taxon>Poeae Chloroplast Group 2 (Poeae type)</taxon>
        <taxon>Loliodinae</taxon>
        <taxon>Loliinae</taxon>
        <taxon>Lolium</taxon>
    </lineage>
</organism>
<gene>
    <name evidence="7" type="ORF">QYE76_005388</name>
</gene>
<feature type="domain" description="TF-B3" evidence="6">
    <location>
        <begin position="1"/>
        <end position="49"/>
    </location>
</feature>
<evidence type="ECO:0000256" key="2">
    <source>
        <dbReference type="ARBA" id="ARBA00023015"/>
    </source>
</evidence>
<dbReference type="AlphaFoldDB" id="A0AAD8RTT3"/>
<dbReference type="SUPFAM" id="SSF101936">
    <property type="entry name" value="DNA-binding pseudobarrel domain"/>
    <property type="match status" value="1"/>
</dbReference>
<comment type="caution">
    <text evidence="7">The sequence shown here is derived from an EMBL/GenBank/DDBJ whole genome shotgun (WGS) entry which is preliminary data.</text>
</comment>
<dbReference type="GO" id="GO:0003677">
    <property type="term" value="F:DNA binding"/>
    <property type="evidence" value="ECO:0007669"/>
    <property type="project" value="UniProtKB-KW"/>
</dbReference>
<evidence type="ECO:0000256" key="4">
    <source>
        <dbReference type="ARBA" id="ARBA00023163"/>
    </source>
</evidence>
<name>A0AAD8RTT3_LOLMU</name>
<accession>A0AAD8RTT3</accession>